<dbReference type="PANTHER" id="PTHR43976">
    <property type="entry name" value="SHORT CHAIN DEHYDROGENASE"/>
    <property type="match status" value="1"/>
</dbReference>
<dbReference type="RefSeq" id="WP_195894241.1">
    <property type="nucleotide sequence ID" value="NZ_JADOGI010000011.1"/>
</dbReference>
<evidence type="ECO:0000256" key="1">
    <source>
        <dbReference type="ARBA" id="ARBA00006484"/>
    </source>
</evidence>
<evidence type="ECO:0000313" key="3">
    <source>
        <dbReference type="EMBL" id="MBF8185255.1"/>
    </source>
</evidence>
<dbReference type="AlphaFoldDB" id="A0A931EWI6"/>
<gene>
    <name evidence="3" type="ORF">ITP53_05790</name>
</gene>
<dbReference type="PRINTS" id="PR00081">
    <property type="entry name" value="GDHRDH"/>
</dbReference>
<dbReference type="SUPFAM" id="SSF51735">
    <property type="entry name" value="NAD(P)-binding Rossmann-fold domains"/>
    <property type="match status" value="1"/>
</dbReference>
<comment type="similarity">
    <text evidence="1">Belongs to the short-chain dehydrogenases/reductases (SDR) family.</text>
</comment>
<dbReference type="PROSITE" id="PS00061">
    <property type="entry name" value="ADH_SHORT"/>
    <property type="match status" value="1"/>
</dbReference>
<protein>
    <submittedName>
        <fullName evidence="3">SDR family oxidoreductase</fullName>
    </submittedName>
</protein>
<dbReference type="InterPro" id="IPR051911">
    <property type="entry name" value="SDR_oxidoreductase"/>
</dbReference>
<dbReference type="Gene3D" id="3.40.50.720">
    <property type="entry name" value="NAD(P)-binding Rossmann-like Domain"/>
    <property type="match status" value="1"/>
</dbReference>
<dbReference type="InterPro" id="IPR020904">
    <property type="entry name" value="Sc_DH/Rdtase_CS"/>
</dbReference>
<keyword evidence="4" id="KW-1185">Reference proteome</keyword>
<organism evidence="3 4">
    <name type="scientific">Nonomuraea cypriaca</name>
    <dbReference type="NCBI Taxonomy" id="1187855"/>
    <lineage>
        <taxon>Bacteria</taxon>
        <taxon>Bacillati</taxon>
        <taxon>Actinomycetota</taxon>
        <taxon>Actinomycetes</taxon>
        <taxon>Streptosporangiales</taxon>
        <taxon>Streptosporangiaceae</taxon>
        <taxon>Nonomuraea</taxon>
    </lineage>
</organism>
<sequence>MKVDQEQLVALVVGASSGVGRATAEALAKRGHTVFGSSRTRLRVNSPGITPVELEVGSEHSVDSAVQHVLKLADRIDVVIYSAGAYVAGAAEETSDELAIAQLEGYFIGAHRVVRAVLATMREQGRGRLVLMSSSAAVAAIPFHSLYSASKAALNHYADALRYEVEPFGIEVTCIEATSVRTGAVDTMSTDKPIRAYEPGRTRVIDGFRRLQLDGPSPEPLAQAIVHAVESRKMRHVYRVGPRARLLPALRSVLPQFVFRRLYGGFFGLSRAR</sequence>
<dbReference type="GO" id="GO:0016491">
    <property type="term" value="F:oxidoreductase activity"/>
    <property type="evidence" value="ECO:0007669"/>
    <property type="project" value="UniProtKB-KW"/>
</dbReference>
<dbReference type="Pfam" id="PF00106">
    <property type="entry name" value="adh_short"/>
    <property type="match status" value="1"/>
</dbReference>
<dbReference type="Proteomes" id="UP000605361">
    <property type="component" value="Unassembled WGS sequence"/>
</dbReference>
<dbReference type="InterPro" id="IPR002347">
    <property type="entry name" value="SDR_fam"/>
</dbReference>
<proteinExistence type="inferred from homology"/>
<keyword evidence="2" id="KW-0560">Oxidoreductase</keyword>
<name>A0A931EWI6_9ACTN</name>
<dbReference type="EMBL" id="JADOGI010000011">
    <property type="protein sequence ID" value="MBF8185255.1"/>
    <property type="molecule type" value="Genomic_DNA"/>
</dbReference>
<reference evidence="3" key="1">
    <citation type="submission" date="2020-11" db="EMBL/GenBank/DDBJ databases">
        <title>Whole-genome analyses of Nonomuraea sp. K274.</title>
        <authorList>
            <person name="Veyisoglu A."/>
        </authorList>
    </citation>
    <scope>NUCLEOTIDE SEQUENCE</scope>
    <source>
        <strain evidence="3">K274</strain>
    </source>
</reference>
<accession>A0A931EWI6</accession>
<dbReference type="CDD" id="cd05374">
    <property type="entry name" value="17beta-HSD-like_SDR_c"/>
    <property type="match status" value="1"/>
</dbReference>
<evidence type="ECO:0000256" key="2">
    <source>
        <dbReference type="ARBA" id="ARBA00023002"/>
    </source>
</evidence>
<dbReference type="InterPro" id="IPR036291">
    <property type="entry name" value="NAD(P)-bd_dom_sf"/>
</dbReference>
<dbReference type="PANTHER" id="PTHR43976:SF16">
    <property type="entry name" value="SHORT-CHAIN DEHYDROGENASE_REDUCTASE FAMILY PROTEIN"/>
    <property type="match status" value="1"/>
</dbReference>
<comment type="caution">
    <text evidence="3">The sequence shown here is derived from an EMBL/GenBank/DDBJ whole genome shotgun (WGS) entry which is preliminary data.</text>
</comment>
<evidence type="ECO:0000313" key="4">
    <source>
        <dbReference type="Proteomes" id="UP000605361"/>
    </source>
</evidence>